<feature type="compositionally biased region" description="Basic and acidic residues" evidence="1">
    <location>
        <begin position="197"/>
        <end position="227"/>
    </location>
</feature>
<reference evidence="2 3" key="1">
    <citation type="submission" date="2024-04" db="EMBL/GenBank/DDBJ databases">
        <title>Phyllosticta paracitricarpa is synonymous to the EU quarantine fungus P. citricarpa based on phylogenomic analyses.</title>
        <authorList>
            <consortium name="Lawrence Berkeley National Laboratory"/>
            <person name="Van Ingen-Buijs V.A."/>
            <person name="Van Westerhoven A.C."/>
            <person name="Haridas S."/>
            <person name="Skiadas P."/>
            <person name="Martin F."/>
            <person name="Groenewald J.Z."/>
            <person name="Crous P.W."/>
            <person name="Seidl M.F."/>
        </authorList>
    </citation>
    <scope>NUCLEOTIDE SEQUENCE [LARGE SCALE GENOMIC DNA]</scope>
    <source>
        <strain evidence="2 3">CBS 123371</strain>
    </source>
</reference>
<evidence type="ECO:0000313" key="3">
    <source>
        <dbReference type="Proteomes" id="UP001363622"/>
    </source>
</evidence>
<keyword evidence="3" id="KW-1185">Reference proteome</keyword>
<sequence length="240" mass="27733">MTTHRRLVRRQRGAATGHSLTAGRWVGTYTQHPNPSHLTKFSKNMNEMTTGEIKRLTQSPYKSKQLRIGDVRQLECMRSTRNPRLYCFIFLTRCASNDNRVWRADWTKYVCVLCRIKRPGTRSRRWREGKKRVGGKMEPLSSSHTVGIVVWNARVSLKHKVKRVTSRRTSARRMEYSKARRKEGYLSNARVQQKRREGGFARLNVKLEREQKVETNGKGAKGEEARARSSSSGSSSRVLP</sequence>
<feature type="region of interest" description="Disordered" evidence="1">
    <location>
        <begin position="197"/>
        <end position="240"/>
    </location>
</feature>
<dbReference type="Proteomes" id="UP001363622">
    <property type="component" value="Unassembled WGS sequence"/>
</dbReference>
<evidence type="ECO:0000313" key="2">
    <source>
        <dbReference type="EMBL" id="KAK7520367.1"/>
    </source>
</evidence>
<dbReference type="EMBL" id="JBBPHU010000003">
    <property type="protein sequence ID" value="KAK7520367.1"/>
    <property type="molecule type" value="Genomic_DNA"/>
</dbReference>
<name>A0ABR1KUX9_9PEZI</name>
<evidence type="ECO:0000256" key="1">
    <source>
        <dbReference type="SAM" id="MobiDB-lite"/>
    </source>
</evidence>
<feature type="compositionally biased region" description="Low complexity" evidence="1">
    <location>
        <begin position="228"/>
        <end position="240"/>
    </location>
</feature>
<proteinExistence type="predicted"/>
<protein>
    <submittedName>
        <fullName evidence="2">Uncharacterized protein</fullName>
    </submittedName>
</protein>
<gene>
    <name evidence="2" type="ORF">IWZ03DRAFT_135404</name>
</gene>
<accession>A0ABR1KUX9</accession>
<comment type="caution">
    <text evidence="2">The sequence shown here is derived from an EMBL/GenBank/DDBJ whole genome shotgun (WGS) entry which is preliminary data.</text>
</comment>
<organism evidence="2 3">
    <name type="scientific">Phyllosticta citriasiana</name>
    <dbReference type="NCBI Taxonomy" id="595635"/>
    <lineage>
        <taxon>Eukaryota</taxon>
        <taxon>Fungi</taxon>
        <taxon>Dikarya</taxon>
        <taxon>Ascomycota</taxon>
        <taxon>Pezizomycotina</taxon>
        <taxon>Dothideomycetes</taxon>
        <taxon>Dothideomycetes incertae sedis</taxon>
        <taxon>Botryosphaeriales</taxon>
        <taxon>Phyllostictaceae</taxon>
        <taxon>Phyllosticta</taxon>
    </lineage>
</organism>